<proteinExistence type="predicted"/>
<dbReference type="InterPro" id="IPR049053">
    <property type="entry name" value="AFCA-like_C"/>
</dbReference>
<feature type="domain" description="Alpha fucosidase A-like C-terminal" evidence="1">
    <location>
        <begin position="52"/>
        <end position="145"/>
    </location>
</feature>
<feature type="domain" description="Glycosyl hydrolase family 95 catalytic" evidence="2">
    <location>
        <begin position="8"/>
        <end position="50"/>
    </location>
</feature>
<dbReference type="SUPFAM" id="SSF48208">
    <property type="entry name" value="Six-hairpin glycosidases"/>
    <property type="match status" value="1"/>
</dbReference>
<protein>
    <recommendedName>
        <fullName evidence="5">Glycosyl hydrolase family 95 N-terminal domain-containing protein</fullName>
    </recommendedName>
</protein>
<evidence type="ECO:0000313" key="4">
    <source>
        <dbReference type="Proteomes" id="UP000190626"/>
    </source>
</evidence>
<organism evidence="3 4">
    <name type="scientific">Paenibacillus ferrarius</name>
    <dbReference type="NCBI Taxonomy" id="1469647"/>
    <lineage>
        <taxon>Bacteria</taxon>
        <taxon>Bacillati</taxon>
        <taxon>Bacillota</taxon>
        <taxon>Bacilli</taxon>
        <taxon>Bacillales</taxon>
        <taxon>Paenibacillaceae</taxon>
        <taxon>Paenibacillus</taxon>
    </lineage>
</organism>
<dbReference type="Proteomes" id="UP000190626">
    <property type="component" value="Unassembled WGS sequence"/>
</dbReference>
<dbReference type="PANTHER" id="PTHR31084">
    <property type="entry name" value="ALPHA-L-FUCOSIDASE 2"/>
    <property type="match status" value="1"/>
</dbReference>
<dbReference type="Gene3D" id="2.60.40.1180">
    <property type="entry name" value="Golgi alpha-mannosidase II"/>
    <property type="match status" value="1"/>
</dbReference>
<dbReference type="AlphaFoldDB" id="A0A1V4H7H3"/>
<reference evidence="4" key="1">
    <citation type="submission" date="2016-07" db="EMBL/GenBank/DDBJ databases">
        <authorList>
            <person name="Florea S."/>
            <person name="Webb J.S."/>
            <person name="Jaromczyk J."/>
            <person name="Schardl C.L."/>
        </authorList>
    </citation>
    <scope>NUCLEOTIDE SEQUENCE [LARGE SCALE GENOMIC DNA]</scope>
    <source>
        <strain evidence="4">CY1</strain>
    </source>
</reference>
<dbReference type="Pfam" id="PF21307">
    <property type="entry name" value="Glyco_hydro_95_C"/>
    <property type="match status" value="1"/>
</dbReference>
<dbReference type="InterPro" id="IPR054363">
    <property type="entry name" value="GH95_cat"/>
</dbReference>
<comment type="caution">
    <text evidence="3">The sequence shown here is derived from an EMBL/GenBank/DDBJ whole genome shotgun (WGS) entry which is preliminary data.</text>
</comment>
<evidence type="ECO:0000259" key="1">
    <source>
        <dbReference type="Pfam" id="PF21307"/>
    </source>
</evidence>
<dbReference type="PANTHER" id="PTHR31084:SF0">
    <property type="entry name" value="ALPHA-L-FUCOSIDASE 2"/>
    <property type="match status" value="1"/>
</dbReference>
<dbReference type="EMBL" id="MBTG01000073">
    <property type="protein sequence ID" value="OPH46653.1"/>
    <property type="molecule type" value="Genomic_DNA"/>
</dbReference>
<dbReference type="InterPro" id="IPR008928">
    <property type="entry name" value="6-hairpin_glycosidase_sf"/>
</dbReference>
<keyword evidence="4" id="KW-1185">Reference proteome</keyword>
<name>A0A1V4H7H3_9BACL</name>
<accession>A0A1V4H7H3</accession>
<gene>
    <name evidence="3" type="ORF">BC351_14295</name>
</gene>
<dbReference type="STRING" id="1469647.BC351_14295"/>
<dbReference type="GO" id="GO:0004560">
    <property type="term" value="F:alpha-L-fucosidase activity"/>
    <property type="evidence" value="ECO:0007669"/>
    <property type="project" value="TreeGrafter"/>
</dbReference>
<evidence type="ECO:0000313" key="3">
    <source>
        <dbReference type="EMBL" id="OPH46653.1"/>
    </source>
</evidence>
<dbReference type="InterPro" id="IPR013780">
    <property type="entry name" value="Glyco_hydro_b"/>
</dbReference>
<dbReference type="Pfam" id="PF22124">
    <property type="entry name" value="Glyco_hydro_95_cat"/>
    <property type="match status" value="1"/>
</dbReference>
<dbReference type="GO" id="GO:0005975">
    <property type="term" value="P:carbohydrate metabolic process"/>
    <property type="evidence" value="ECO:0007669"/>
    <property type="project" value="InterPro"/>
</dbReference>
<evidence type="ECO:0000259" key="2">
    <source>
        <dbReference type="Pfam" id="PF22124"/>
    </source>
</evidence>
<sequence length="148" mass="16457">MRLIGNLLQLVKSEQSYENKRGVYANLFDAHPPFQIDGNFAVTAGIAEMLLQSHQGYLELLPALPDSWPEGSVKGLRARGGFEVDINWEEGFIRHVRIVSQAGEKCKLRIDEHSEVWDADVRVQTDTAEAGIISFATVKGRGYSITTP</sequence>
<evidence type="ECO:0008006" key="5">
    <source>
        <dbReference type="Google" id="ProtNLM"/>
    </source>
</evidence>